<feature type="region of interest" description="Disordered" evidence="1">
    <location>
        <begin position="249"/>
        <end position="380"/>
    </location>
</feature>
<name>A0A9Q1BB42_HOLLE</name>
<feature type="compositionally biased region" description="Basic and acidic residues" evidence="1">
    <location>
        <begin position="292"/>
        <end position="319"/>
    </location>
</feature>
<reference evidence="3" key="1">
    <citation type="submission" date="2021-10" db="EMBL/GenBank/DDBJ databases">
        <title>Tropical sea cucumber genome reveals ecological adaptation and Cuvierian tubules defense mechanism.</title>
        <authorList>
            <person name="Chen T."/>
        </authorList>
    </citation>
    <scope>NUCLEOTIDE SEQUENCE</scope>
    <source>
        <strain evidence="3">Nanhai2018</strain>
        <tissue evidence="3">Muscle</tissue>
    </source>
</reference>
<dbReference type="PANTHER" id="PTHR33480:SF1">
    <property type="entry name" value="TYR RECOMBINASE DOMAIN-CONTAINING PROTEIN"/>
    <property type="match status" value="1"/>
</dbReference>
<dbReference type="AlphaFoldDB" id="A0A9Q1BB42"/>
<accession>A0A9Q1BB42</accession>
<dbReference type="InterPro" id="IPR001214">
    <property type="entry name" value="SET_dom"/>
</dbReference>
<feature type="region of interest" description="Disordered" evidence="1">
    <location>
        <begin position="398"/>
        <end position="438"/>
    </location>
</feature>
<dbReference type="Gene3D" id="2.170.270.10">
    <property type="entry name" value="SET domain"/>
    <property type="match status" value="1"/>
</dbReference>
<protein>
    <recommendedName>
        <fullName evidence="2">SET domain-containing protein</fullName>
    </recommendedName>
</protein>
<organism evidence="3 4">
    <name type="scientific">Holothuria leucospilota</name>
    <name type="common">Black long sea cucumber</name>
    <name type="synonym">Mertensiothuria leucospilota</name>
    <dbReference type="NCBI Taxonomy" id="206669"/>
    <lineage>
        <taxon>Eukaryota</taxon>
        <taxon>Metazoa</taxon>
        <taxon>Echinodermata</taxon>
        <taxon>Eleutherozoa</taxon>
        <taxon>Echinozoa</taxon>
        <taxon>Holothuroidea</taxon>
        <taxon>Aspidochirotacea</taxon>
        <taxon>Aspidochirotida</taxon>
        <taxon>Holothuriidae</taxon>
        <taxon>Holothuria</taxon>
    </lineage>
</organism>
<evidence type="ECO:0000313" key="3">
    <source>
        <dbReference type="EMBL" id="KAJ8018888.1"/>
    </source>
</evidence>
<dbReference type="SUPFAM" id="SSF82199">
    <property type="entry name" value="SET domain"/>
    <property type="match status" value="1"/>
</dbReference>
<dbReference type="CDD" id="cd08161">
    <property type="entry name" value="SET"/>
    <property type="match status" value="1"/>
</dbReference>
<dbReference type="Pfam" id="PF00856">
    <property type="entry name" value="SET"/>
    <property type="match status" value="1"/>
</dbReference>
<evidence type="ECO:0000259" key="2">
    <source>
        <dbReference type="PROSITE" id="PS50280"/>
    </source>
</evidence>
<dbReference type="PROSITE" id="PS50280">
    <property type="entry name" value="SET"/>
    <property type="match status" value="1"/>
</dbReference>
<comment type="caution">
    <text evidence="3">The sequence shown here is derived from an EMBL/GenBank/DDBJ whole genome shotgun (WGS) entry which is preliminary data.</text>
</comment>
<evidence type="ECO:0000313" key="4">
    <source>
        <dbReference type="Proteomes" id="UP001152320"/>
    </source>
</evidence>
<feature type="compositionally biased region" description="Basic and acidic residues" evidence="1">
    <location>
        <begin position="401"/>
        <end position="419"/>
    </location>
</feature>
<proteinExistence type="predicted"/>
<feature type="compositionally biased region" description="Polar residues" evidence="1">
    <location>
        <begin position="357"/>
        <end position="380"/>
    </location>
</feature>
<gene>
    <name evidence="3" type="ORF">HOLleu_42874</name>
</gene>
<evidence type="ECO:0000256" key="1">
    <source>
        <dbReference type="SAM" id="MobiDB-lite"/>
    </source>
</evidence>
<feature type="compositionally biased region" description="Acidic residues" evidence="1">
    <location>
        <begin position="338"/>
        <end position="352"/>
    </location>
</feature>
<dbReference type="InterPro" id="IPR046341">
    <property type="entry name" value="SET_dom_sf"/>
</dbReference>
<dbReference type="Proteomes" id="UP001152320">
    <property type="component" value="Unassembled WGS sequence"/>
</dbReference>
<dbReference type="PANTHER" id="PTHR33480">
    <property type="entry name" value="SET DOMAIN-CONTAINING PROTEIN-RELATED"/>
    <property type="match status" value="1"/>
</dbReference>
<keyword evidence="4" id="KW-1185">Reference proteome</keyword>
<sequence length="551" mass="61794">MYVSTVPYVYNSRNESCTHTQRKEILLLVSLISICFDTCFEYFFCSVDASSSKRKGRYINDEWQSPNAVVEKLECHNKPRLAIFAKRRIDAGEEIRYNYGIINAPWRQNATDKQEKDSEDLTAEKSDMNELTPHVGEDSECISEMHENKPLPSEDHQVLGHSQSELSSASSCLVPNGEVDISCSEHILDKDGHQLDEEKCFDSLIHKCKFLSIEDHQQNVLGDSQNHTDSASKFPKTKDVANISSGLKVSSNDSYQLPAEEDSDSKHCVNDSSSFQVTHKGDRQSLHQQKHSNSEDISEMHAGKSSSIEKNEDGYEQSKDSAGTGSESDMSECKPDGEESVEESSYMEDIPEMLDSKMSSTEDNQQHVLGNSQDQKVSTPSFLTSKGEVNISSISQVTHQSLDEQKHSNSEDISEEHASKSSSIEDNEDDYKQSSVIQKTQEVNQMTVKVTGYDETTQNHRVPSLALKYGHSLKKMASIVTGNASELGDDVKYTQNKQFIKRCDADWSVFVSSNALRTLNMKKMNNKKMIHLTEDVAALTNTIKEKARQCV</sequence>
<dbReference type="EMBL" id="JAIZAY010000153">
    <property type="protein sequence ID" value="KAJ8018888.1"/>
    <property type="molecule type" value="Genomic_DNA"/>
</dbReference>
<feature type="domain" description="SET" evidence="2">
    <location>
        <begin position="12"/>
        <end position="100"/>
    </location>
</feature>